<proteinExistence type="inferred from homology"/>
<feature type="compositionally biased region" description="Low complexity" evidence="2">
    <location>
        <begin position="99"/>
        <end position="112"/>
    </location>
</feature>
<evidence type="ECO:0000313" key="3">
    <source>
        <dbReference type="EMBL" id="KAJ7310276.1"/>
    </source>
</evidence>
<evidence type="ECO:0000256" key="1">
    <source>
        <dbReference type="ARBA" id="ARBA00010964"/>
    </source>
</evidence>
<sequence length="306" mass="32916">MPLAASTAERSPEEIMDPVPEELQQVLSIDQIRAIRATNDYVERPAPLKQVPLSLSLSQPHGGPKLEMTRERPTASVFQDLSPGQLHHGLPSQQPLNHSSTASSLSQSTTASEQRLLGSLTPSHSGHSLVRTQPCAGDGKPEELSKGTSGKPPPALHSGHLFICEECGHCKCAHCAAARSLPSCWLCNQRCLCSPENLIDYGTCLCCVKGLFYHCSSDDEDTCADDPCSCGPGSCCIRWVAMSVLSVLMPCLCCYFPTLGCLKLCQRGYDAVKRPGCRCRNHTNTVCRKVSLTGAAALPKTLDKPV</sequence>
<dbReference type="GO" id="GO:0005829">
    <property type="term" value="C:cytosol"/>
    <property type="evidence" value="ECO:0007669"/>
    <property type="project" value="TreeGrafter"/>
</dbReference>
<dbReference type="EMBL" id="JAPFRF010000015">
    <property type="protein sequence ID" value="KAJ7310276.1"/>
    <property type="molecule type" value="Genomic_DNA"/>
</dbReference>
<dbReference type="InterPro" id="IPR051192">
    <property type="entry name" value="Sprouty_domain"/>
</dbReference>
<dbReference type="PANTHER" id="PTHR12365">
    <property type="entry name" value="SPROUTY"/>
    <property type="match status" value="1"/>
</dbReference>
<dbReference type="GO" id="GO:0040037">
    <property type="term" value="P:negative regulation of fibroblast growth factor receptor signaling pathway"/>
    <property type="evidence" value="ECO:0007669"/>
    <property type="project" value="TreeGrafter"/>
</dbReference>
<accession>A0A9Q0XCQ0</accession>
<gene>
    <name evidence="3" type="ORF">JRQ81_007176</name>
</gene>
<dbReference type="GO" id="GO:0048513">
    <property type="term" value="P:animal organ development"/>
    <property type="evidence" value="ECO:0007669"/>
    <property type="project" value="TreeGrafter"/>
</dbReference>
<dbReference type="InterPro" id="IPR007875">
    <property type="entry name" value="Sprouty"/>
</dbReference>
<evidence type="ECO:0000256" key="2">
    <source>
        <dbReference type="SAM" id="MobiDB-lite"/>
    </source>
</evidence>
<keyword evidence="4" id="KW-1185">Reference proteome</keyword>
<comment type="similarity">
    <text evidence="1">Belongs to the sprouty family.</text>
</comment>
<evidence type="ECO:0000313" key="4">
    <source>
        <dbReference type="Proteomes" id="UP001142489"/>
    </source>
</evidence>
<reference evidence="3" key="1">
    <citation type="journal article" date="2023" name="DNA Res.">
        <title>Chromosome-level genome assembly of Phrynocephalus forsythii using third-generation DNA sequencing and Hi-C analysis.</title>
        <authorList>
            <person name="Qi Y."/>
            <person name="Zhao W."/>
            <person name="Zhao Y."/>
            <person name="Niu C."/>
            <person name="Cao S."/>
            <person name="Zhang Y."/>
        </authorList>
    </citation>
    <scope>NUCLEOTIDE SEQUENCE</scope>
    <source>
        <tissue evidence="3">Muscle</tissue>
    </source>
</reference>
<organism evidence="3 4">
    <name type="scientific">Phrynocephalus forsythii</name>
    <dbReference type="NCBI Taxonomy" id="171643"/>
    <lineage>
        <taxon>Eukaryota</taxon>
        <taxon>Metazoa</taxon>
        <taxon>Chordata</taxon>
        <taxon>Craniata</taxon>
        <taxon>Vertebrata</taxon>
        <taxon>Euteleostomi</taxon>
        <taxon>Lepidosauria</taxon>
        <taxon>Squamata</taxon>
        <taxon>Bifurcata</taxon>
        <taxon>Unidentata</taxon>
        <taxon>Episquamata</taxon>
        <taxon>Toxicofera</taxon>
        <taxon>Iguania</taxon>
        <taxon>Acrodonta</taxon>
        <taxon>Agamidae</taxon>
        <taxon>Agaminae</taxon>
        <taxon>Phrynocephalus</taxon>
    </lineage>
</organism>
<dbReference type="Proteomes" id="UP001142489">
    <property type="component" value="Unassembled WGS sequence"/>
</dbReference>
<feature type="region of interest" description="Disordered" evidence="2">
    <location>
        <begin position="53"/>
        <end position="153"/>
    </location>
</feature>
<dbReference type="GO" id="GO:0016020">
    <property type="term" value="C:membrane"/>
    <property type="evidence" value="ECO:0007669"/>
    <property type="project" value="InterPro"/>
</dbReference>
<name>A0A9Q0XCQ0_9SAUR</name>
<dbReference type="PANTHER" id="PTHR12365:SF9">
    <property type="entry name" value="PROTEIN SPROUTY HOMOLOG 3"/>
    <property type="match status" value="1"/>
</dbReference>
<dbReference type="PROSITE" id="PS51227">
    <property type="entry name" value="SPR"/>
    <property type="match status" value="1"/>
</dbReference>
<dbReference type="Pfam" id="PF05210">
    <property type="entry name" value="Sprouty"/>
    <property type="match status" value="1"/>
</dbReference>
<dbReference type="AlphaFoldDB" id="A0A9Q0XCQ0"/>
<comment type="caution">
    <text evidence="3">The sequence shown here is derived from an EMBL/GenBank/DDBJ whole genome shotgun (WGS) entry which is preliminary data.</text>
</comment>
<evidence type="ECO:0008006" key="5">
    <source>
        <dbReference type="Google" id="ProtNLM"/>
    </source>
</evidence>
<protein>
    <recommendedName>
        <fullName evidence="5">Protein sprouty homolog 3</fullName>
    </recommendedName>
</protein>
<dbReference type="OrthoDB" id="10038884at2759"/>
<dbReference type="GO" id="GO:0046580">
    <property type="term" value="P:negative regulation of Ras protein signal transduction"/>
    <property type="evidence" value="ECO:0007669"/>
    <property type="project" value="TreeGrafter"/>
</dbReference>